<dbReference type="OrthoDB" id="630188at2759"/>
<evidence type="ECO:0000313" key="2">
    <source>
        <dbReference type="Proteomes" id="UP000311919"/>
    </source>
</evidence>
<name>A0A4Z2DS54_SCHJA</name>
<organism evidence="1 2">
    <name type="scientific">Schistosoma japonicum</name>
    <name type="common">Blood fluke</name>
    <dbReference type="NCBI Taxonomy" id="6182"/>
    <lineage>
        <taxon>Eukaryota</taxon>
        <taxon>Metazoa</taxon>
        <taxon>Spiralia</taxon>
        <taxon>Lophotrochozoa</taxon>
        <taxon>Platyhelminthes</taxon>
        <taxon>Trematoda</taxon>
        <taxon>Digenea</taxon>
        <taxon>Strigeidida</taxon>
        <taxon>Schistosomatoidea</taxon>
        <taxon>Schistosomatidae</taxon>
        <taxon>Schistosoma</taxon>
    </lineage>
</organism>
<dbReference type="STRING" id="6182.A0A4Z2DS54"/>
<dbReference type="AlphaFoldDB" id="A0A4Z2DS54"/>
<comment type="caution">
    <text evidence="1">The sequence shown here is derived from an EMBL/GenBank/DDBJ whole genome shotgun (WGS) entry which is preliminary data.</text>
</comment>
<reference evidence="1 2" key="1">
    <citation type="submission" date="2019-03" db="EMBL/GenBank/DDBJ databases">
        <title>An improved genome assembly of the fluke Schistosoma japonicum.</title>
        <authorList>
            <person name="Hu W."/>
            <person name="Luo F."/>
            <person name="Yin M."/>
            <person name="Mo X."/>
            <person name="Sun C."/>
            <person name="Wu Q."/>
            <person name="Zhu B."/>
            <person name="Xiang M."/>
            <person name="Wang J."/>
            <person name="Wang Y."/>
            <person name="Zhang T."/>
            <person name="Xu B."/>
            <person name="Zheng H."/>
            <person name="Feng Z."/>
        </authorList>
    </citation>
    <scope>NUCLEOTIDE SEQUENCE [LARGE SCALE GENOMIC DNA]</scope>
    <source>
        <strain evidence="1">HuSjv2</strain>
        <tissue evidence="1">Worms</tissue>
    </source>
</reference>
<dbReference type="EMBL" id="SKCS01000052">
    <property type="protein sequence ID" value="TNN19258.1"/>
    <property type="molecule type" value="Genomic_DNA"/>
</dbReference>
<evidence type="ECO:0000313" key="1">
    <source>
        <dbReference type="EMBL" id="TNN19258.1"/>
    </source>
</evidence>
<sequence length="211" mass="23145">MWKKGTLFCNAALQLTSTFPATGLPRHHSEKFEKHKPHDSNVFDKCSYPVGDFQEPPLYTAKPNGRPRPPRWQRELPKQLLRLFSDNQSSSGCSFFRRARTVSSVIVTPTQSSKAAIAHTSADIGFIYDPDMRAGIGAMAVNEPVYSGSTNVKYHGGGISLSGSNVCSSACRRSPIVVDVYVVNDDQSVILPPYASSLVTNLNSQECIIHD</sequence>
<protein>
    <submittedName>
        <fullName evidence="1">Uncharacterized protein</fullName>
    </submittedName>
</protein>
<keyword evidence="2" id="KW-1185">Reference proteome</keyword>
<dbReference type="Proteomes" id="UP000311919">
    <property type="component" value="Unassembled WGS sequence"/>
</dbReference>
<accession>A0A4Z2DS54</accession>
<gene>
    <name evidence="1" type="ORF">EWB00_009173</name>
</gene>
<proteinExistence type="predicted"/>